<keyword evidence="7" id="KW-0594">Phospholipid biosynthesis</keyword>
<dbReference type="EMBL" id="HBKR01006739">
    <property type="protein sequence ID" value="CAE2286030.1"/>
    <property type="molecule type" value="Transcribed_RNA"/>
</dbReference>
<feature type="domain" description="Cytidyltransferase-like" evidence="13">
    <location>
        <begin position="34"/>
        <end position="156"/>
    </location>
</feature>
<dbReference type="GO" id="GO:0006646">
    <property type="term" value="P:phosphatidylethanolamine biosynthetic process"/>
    <property type="evidence" value="ECO:0007669"/>
    <property type="project" value="UniProtKB-UniPathway"/>
</dbReference>
<evidence type="ECO:0000256" key="4">
    <source>
        <dbReference type="ARBA" id="ARBA00022679"/>
    </source>
</evidence>
<dbReference type="InterPro" id="IPR044608">
    <property type="entry name" value="Ect1/PCYT2"/>
</dbReference>
<sequence length="370" mass="41575">MAAVDDASKKRKREEEEESEEERKKAKKPVRVWLDGCYDLLHFGHSNALRQAKELGDVLVAGIHPTSEIEKHKGLPLMNDEERLEVLKANKWVDEIVTDAPYLTSVDFLKKHNIDFCAHGEDITILDDGRDSFHEVKEAGMFKLIKRTDGVSTTALLGRMLSMSKSHHSKTGGGESSNFLASTRKIVQFASRRAIKPGYKVVYAAGAFDLMHAGHVNFLKQARELGDFLIVGVWGDADVNARMGGNYPIMNTNERVLNALCLKYVDEVIIAPPYHITSEMLASMKVDLVVRGTSPQVLLPDEPDPFRLPKEKGIYKELQSKFELSTGQIIARIIERRLEFEKKKALSEKKAESQKKTCTVIPDEVDKNAE</sequence>
<dbReference type="Pfam" id="PF01467">
    <property type="entry name" value="CTP_transf_like"/>
    <property type="match status" value="2"/>
</dbReference>
<keyword evidence="3" id="KW-0444">Lipid biosynthesis</keyword>
<organism evidence="14">
    <name type="scientific">Paramoeba aestuarina</name>
    <dbReference type="NCBI Taxonomy" id="180227"/>
    <lineage>
        <taxon>Eukaryota</taxon>
        <taxon>Amoebozoa</taxon>
        <taxon>Discosea</taxon>
        <taxon>Flabellinia</taxon>
        <taxon>Dactylopodida</taxon>
        <taxon>Paramoebidae</taxon>
        <taxon>Paramoeba</taxon>
    </lineage>
</organism>
<comment type="pathway">
    <text evidence="1">Lipid metabolism.</text>
</comment>
<keyword evidence="6" id="KW-0443">Lipid metabolism</keyword>
<evidence type="ECO:0000259" key="13">
    <source>
        <dbReference type="Pfam" id="PF01467"/>
    </source>
</evidence>
<dbReference type="InterPro" id="IPR004821">
    <property type="entry name" value="Cyt_trans-like"/>
</dbReference>
<evidence type="ECO:0000256" key="6">
    <source>
        <dbReference type="ARBA" id="ARBA00023098"/>
    </source>
</evidence>
<dbReference type="SUPFAM" id="SSF52374">
    <property type="entry name" value="Nucleotidylyl transferase"/>
    <property type="match status" value="2"/>
</dbReference>
<dbReference type="PANTHER" id="PTHR45780:SF2">
    <property type="entry name" value="ETHANOLAMINE-PHOSPHATE CYTIDYLYLTRANSFERASE"/>
    <property type="match status" value="1"/>
</dbReference>
<evidence type="ECO:0000256" key="12">
    <source>
        <dbReference type="SAM" id="MobiDB-lite"/>
    </source>
</evidence>
<evidence type="ECO:0000256" key="11">
    <source>
        <dbReference type="ARBA" id="ARBA00031473"/>
    </source>
</evidence>
<evidence type="ECO:0000313" key="14">
    <source>
        <dbReference type="EMBL" id="CAE2286030.1"/>
    </source>
</evidence>
<evidence type="ECO:0000256" key="1">
    <source>
        <dbReference type="ARBA" id="ARBA00005189"/>
    </source>
</evidence>
<evidence type="ECO:0000256" key="9">
    <source>
        <dbReference type="ARBA" id="ARBA00024191"/>
    </source>
</evidence>
<dbReference type="NCBIfam" id="TIGR00125">
    <property type="entry name" value="cyt_tran_rel"/>
    <property type="match status" value="2"/>
</dbReference>
<evidence type="ECO:0000256" key="2">
    <source>
        <dbReference type="ARBA" id="ARBA00010101"/>
    </source>
</evidence>
<keyword evidence="4" id="KW-0808">Transferase</keyword>
<reference evidence="14" key="1">
    <citation type="submission" date="2021-01" db="EMBL/GenBank/DDBJ databases">
        <authorList>
            <person name="Corre E."/>
            <person name="Pelletier E."/>
            <person name="Niang G."/>
            <person name="Scheremetjew M."/>
            <person name="Finn R."/>
            <person name="Kale V."/>
            <person name="Holt S."/>
            <person name="Cochrane G."/>
            <person name="Meng A."/>
            <person name="Brown T."/>
            <person name="Cohen L."/>
        </authorList>
    </citation>
    <scope>NUCLEOTIDE SEQUENCE</scope>
    <source>
        <strain evidence="14">SoJaBio B1-5/56/2</strain>
    </source>
</reference>
<evidence type="ECO:0000256" key="10">
    <source>
        <dbReference type="ARBA" id="ARBA00024221"/>
    </source>
</evidence>
<keyword evidence="8" id="KW-1208">Phospholipid metabolism</keyword>
<feature type="domain" description="Cytidyltransferase-like" evidence="13">
    <location>
        <begin position="204"/>
        <end position="294"/>
    </location>
</feature>
<evidence type="ECO:0000256" key="3">
    <source>
        <dbReference type="ARBA" id="ARBA00022516"/>
    </source>
</evidence>
<dbReference type="GO" id="GO:0004306">
    <property type="term" value="F:ethanolamine-phosphate cytidylyltransferase activity"/>
    <property type="evidence" value="ECO:0007669"/>
    <property type="project" value="UniProtKB-EC"/>
</dbReference>
<dbReference type="Gene3D" id="3.40.50.620">
    <property type="entry name" value="HUPs"/>
    <property type="match status" value="2"/>
</dbReference>
<name>A0A7S4NFN7_9EUKA</name>
<evidence type="ECO:0000256" key="5">
    <source>
        <dbReference type="ARBA" id="ARBA00022695"/>
    </source>
</evidence>
<evidence type="ECO:0000256" key="7">
    <source>
        <dbReference type="ARBA" id="ARBA00023209"/>
    </source>
</evidence>
<evidence type="ECO:0000256" key="8">
    <source>
        <dbReference type="ARBA" id="ARBA00023264"/>
    </source>
</evidence>
<dbReference type="EC" id="2.7.7.14" evidence="10"/>
<feature type="region of interest" description="Disordered" evidence="12">
    <location>
        <begin position="1"/>
        <end position="25"/>
    </location>
</feature>
<dbReference type="InterPro" id="IPR014729">
    <property type="entry name" value="Rossmann-like_a/b/a_fold"/>
</dbReference>
<dbReference type="PANTHER" id="PTHR45780">
    <property type="entry name" value="ETHANOLAMINE-PHOSPHATE CYTIDYLYLTRANSFERASE"/>
    <property type="match status" value="1"/>
</dbReference>
<accession>A0A7S4NFN7</accession>
<protein>
    <recommendedName>
        <fullName evidence="10">ethanolamine-phosphate cytidylyltransferase</fullName>
        <ecNumber evidence="10">2.7.7.14</ecNumber>
    </recommendedName>
    <alternativeName>
        <fullName evidence="11">CTP:phosphoethanolamine cytidylyltransferase</fullName>
    </alternativeName>
</protein>
<dbReference type="CDD" id="cd02174">
    <property type="entry name" value="CCT"/>
    <property type="match status" value="1"/>
</dbReference>
<comment type="pathway">
    <text evidence="9">Phospholipid metabolism; phosphatidylethanolamine biosynthesis; phosphatidylethanolamine from ethanolamine: step 2/3.</text>
</comment>
<proteinExistence type="inferred from homology"/>
<dbReference type="GO" id="GO:0005737">
    <property type="term" value="C:cytoplasm"/>
    <property type="evidence" value="ECO:0007669"/>
    <property type="project" value="TreeGrafter"/>
</dbReference>
<comment type="similarity">
    <text evidence="2">Belongs to the cytidylyltransferase family.</text>
</comment>
<keyword evidence="5" id="KW-0548">Nucleotidyltransferase</keyword>
<dbReference type="InterPro" id="IPR041723">
    <property type="entry name" value="CCT"/>
</dbReference>
<dbReference type="UniPathway" id="UPA00558">
    <property type="reaction ID" value="UER00742"/>
</dbReference>
<dbReference type="AlphaFoldDB" id="A0A7S4NFN7"/>
<gene>
    <name evidence="14" type="ORF">NAES01612_LOCUS4432</name>
</gene>